<organism evidence="2 3">
    <name type="scientific">Thermodesulfobacterium geofontis</name>
    <dbReference type="NCBI Taxonomy" id="1295609"/>
    <lineage>
        <taxon>Bacteria</taxon>
        <taxon>Pseudomonadati</taxon>
        <taxon>Thermodesulfobacteriota</taxon>
        <taxon>Thermodesulfobacteria</taxon>
        <taxon>Thermodesulfobacteriales</taxon>
        <taxon>Thermodesulfobacteriaceae</taxon>
        <taxon>Thermodesulfobacterium</taxon>
    </lineage>
</organism>
<dbReference type="Gene3D" id="2.20.28.30">
    <property type="entry name" value="RNA polymerase ii, chain L"/>
    <property type="match status" value="1"/>
</dbReference>
<protein>
    <submittedName>
        <fullName evidence="2">Zinc ribbon domain-containing protein</fullName>
    </submittedName>
</protein>
<accession>A0A2N7PLX9</accession>
<name>A0A2N7PLX9_9BACT</name>
<evidence type="ECO:0000259" key="1">
    <source>
        <dbReference type="SMART" id="SM00834"/>
    </source>
</evidence>
<reference evidence="2 3" key="1">
    <citation type="submission" date="2018-01" db="EMBL/GenBank/DDBJ databases">
        <title>Metagenomic assembled genomes from two thermal pools in the Uzon Caldera, Kamchatka, Russia.</title>
        <authorList>
            <person name="Wilkins L."/>
            <person name="Ettinger C."/>
        </authorList>
    </citation>
    <scope>NUCLEOTIDE SEQUENCE [LARGE SCALE GENOMIC DNA]</scope>
    <source>
        <strain evidence="2">ZAV-08</strain>
    </source>
</reference>
<feature type="domain" description="Putative regulatory protein FmdB zinc ribbon" evidence="1">
    <location>
        <begin position="1"/>
        <end position="43"/>
    </location>
</feature>
<comment type="caution">
    <text evidence="2">The sequence shown here is derived from an EMBL/GenBank/DDBJ whole genome shotgun (WGS) entry which is preliminary data.</text>
</comment>
<proteinExistence type="predicted"/>
<dbReference type="AlphaFoldDB" id="A0A2N7PLX9"/>
<sequence length="82" mass="9330">MPIYEFKCEECGAEFEIFFKNKEELSEIKCKSCQSKNIRRLMSVVNSIVSDSGSSSDKPRVTETYSCPTGTCTHLEFPGYEK</sequence>
<evidence type="ECO:0000313" key="3">
    <source>
        <dbReference type="Proteomes" id="UP000235460"/>
    </source>
</evidence>
<dbReference type="SMART" id="SM00834">
    <property type="entry name" value="CxxC_CXXC_SSSS"/>
    <property type="match status" value="1"/>
</dbReference>
<evidence type="ECO:0000313" key="2">
    <source>
        <dbReference type="EMBL" id="PMP65540.1"/>
    </source>
</evidence>
<dbReference type="Proteomes" id="UP000235460">
    <property type="component" value="Unassembled WGS sequence"/>
</dbReference>
<dbReference type="Pfam" id="PF09723">
    <property type="entry name" value="Zn_ribbon_8"/>
    <property type="match status" value="1"/>
</dbReference>
<dbReference type="NCBIfam" id="TIGR02605">
    <property type="entry name" value="CxxC_CxxC_SSSS"/>
    <property type="match status" value="1"/>
</dbReference>
<gene>
    <name evidence="2" type="ORF">C0190_06675</name>
</gene>
<dbReference type="InterPro" id="IPR013429">
    <property type="entry name" value="Regulatory_FmdB_Zinc_ribbon"/>
</dbReference>
<dbReference type="EMBL" id="PNIK01000095">
    <property type="protein sequence ID" value="PMP65540.1"/>
    <property type="molecule type" value="Genomic_DNA"/>
</dbReference>